<dbReference type="GO" id="GO:0042026">
    <property type="term" value="P:protein refolding"/>
    <property type="evidence" value="ECO:0007669"/>
    <property type="project" value="InterPro"/>
</dbReference>
<dbReference type="FunFam" id="3.50.7.10:FF:000001">
    <property type="entry name" value="60 kDa chaperonin"/>
    <property type="match status" value="1"/>
</dbReference>
<evidence type="ECO:0000256" key="1">
    <source>
        <dbReference type="ARBA" id="ARBA00006607"/>
    </source>
</evidence>
<dbReference type="SUPFAM" id="SSF52029">
    <property type="entry name" value="GroEL apical domain-like"/>
    <property type="match status" value="1"/>
</dbReference>
<dbReference type="EMBL" id="OU503057">
    <property type="protein sequence ID" value="CAI9786442.1"/>
    <property type="molecule type" value="Genomic_DNA"/>
</dbReference>
<proteinExistence type="inferred from homology"/>
<dbReference type="Gene3D" id="3.50.7.10">
    <property type="entry name" value="GroEL"/>
    <property type="match status" value="1"/>
</dbReference>
<dbReference type="Gene3D" id="3.30.260.10">
    <property type="entry name" value="TCP-1-like chaperonin intermediate domain"/>
    <property type="match status" value="1"/>
</dbReference>
<organism evidence="3 4">
    <name type="scientific">Fraxinus pennsylvanica</name>
    <dbReference type="NCBI Taxonomy" id="56036"/>
    <lineage>
        <taxon>Eukaryota</taxon>
        <taxon>Viridiplantae</taxon>
        <taxon>Streptophyta</taxon>
        <taxon>Embryophyta</taxon>
        <taxon>Tracheophyta</taxon>
        <taxon>Spermatophyta</taxon>
        <taxon>Magnoliopsida</taxon>
        <taxon>eudicotyledons</taxon>
        <taxon>Gunneridae</taxon>
        <taxon>Pentapetalae</taxon>
        <taxon>asterids</taxon>
        <taxon>lamiids</taxon>
        <taxon>Lamiales</taxon>
        <taxon>Oleaceae</taxon>
        <taxon>Oleeae</taxon>
        <taxon>Fraxinus</taxon>
    </lineage>
</organism>
<name>A0AAD2AJQ2_9LAMI</name>
<evidence type="ECO:0000256" key="2">
    <source>
        <dbReference type="ARBA" id="ARBA00023186"/>
    </source>
</evidence>
<sequence>MIAETTSKVGWKVVVTLEEGRIENNLYDAEGMQFDRRYISSYLVTCSEKMAVEYEHYKLLRVDKKILNARDLVSILEDTIIGGYPILIIVEDIEQEALTTLVVNKLRGYLKIAVLKAPAFGKLKSQYLDDIPILTGGCLSSIDCNYVLCVKYVS</sequence>
<protein>
    <submittedName>
        <fullName evidence="3">Uncharacterized protein</fullName>
    </submittedName>
</protein>
<dbReference type="InterPro" id="IPR001844">
    <property type="entry name" value="Cpn60/GroEL"/>
</dbReference>
<keyword evidence="2" id="KW-0143">Chaperone</keyword>
<dbReference type="InterPro" id="IPR027409">
    <property type="entry name" value="GroEL-like_apical_dom_sf"/>
</dbReference>
<dbReference type="PANTHER" id="PTHR45633">
    <property type="entry name" value="60 KDA HEAT SHOCK PROTEIN, MITOCHONDRIAL"/>
    <property type="match status" value="1"/>
</dbReference>
<dbReference type="Proteomes" id="UP000834106">
    <property type="component" value="Chromosome 22"/>
</dbReference>
<evidence type="ECO:0000313" key="3">
    <source>
        <dbReference type="EMBL" id="CAI9786442.1"/>
    </source>
</evidence>
<comment type="similarity">
    <text evidence="1">Belongs to the chaperonin (HSP60) family.</text>
</comment>
<dbReference type="GO" id="GO:0140662">
    <property type="term" value="F:ATP-dependent protein folding chaperone"/>
    <property type="evidence" value="ECO:0007669"/>
    <property type="project" value="InterPro"/>
</dbReference>
<gene>
    <name evidence="3" type="ORF">FPE_LOCUS33872</name>
</gene>
<dbReference type="InterPro" id="IPR027410">
    <property type="entry name" value="TCP-1-like_intermed_sf"/>
</dbReference>
<dbReference type="AlphaFoldDB" id="A0AAD2AJQ2"/>
<evidence type="ECO:0000313" key="4">
    <source>
        <dbReference type="Proteomes" id="UP000834106"/>
    </source>
</evidence>
<reference evidence="3" key="1">
    <citation type="submission" date="2023-05" db="EMBL/GenBank/DDBJ databases">
        <authorList>
            <person name="Huff M."/>
        </authorList>
    </citation>
    <scope>NUCLEOTIDE SEQUENCE</scope>
</reference>
<accession>A0AAD2AJQ2</accession>
<keyword evidence="4" id="KW-1185">Reference proteome</keyword>